<organism evidence="1 2">
    <name type="scientific">Halosquirtibacter laminarini</name>
    <dbReference type="NCBI Taxonomy" id="3374600"/>
    <lineage>
        <taxon>Bacteria</taxon>
        <taxon>Pseudomonadati</taxon>
        <taxon>Bacteroidota</taxon>
        <taxon>Bacteroidia</taxon>
        <taxon>Marinilabiliales</taxon>
        <taxon>Prolixibacteraceae</taxon>
        <taxon>Halosquirtibacter</taxon>
    </lineage>
</organism>
<protein>
    <submittedName>
        <fullName evidence="1">Uncharacterized protein</fullName>
    </submittedName>
</protein>
<accession>A0AC61NFI3</accession>
<evidence type="ECO:0000313" key="2">
    <source>
        <dbReference type="Proteomes" id="UP000826212"/>
    </source>
</evidence>
<evidence type="ECO:0000313" key="1">
    <source>
        <dbReference type="EMBL" id="QZE14384.1"/>
    </source>
</evidence>
<gene>
    <name evidence="1" type="ORF">K4L44_00320</name>
</gene>
<proteinExistence type="predicted"/>
<dbReference type="Proteomes" id="UP000826212">
    <property type="component" value="Chromosome"/>
</dbReference>
<sequence length="404" mass="47915">MSYIKPILPSSYSSFSFARRLQEQIFYFHEFNDDDLFLEFNYSSNLVLLCTFSTNDQESLVIFQDKEFPSLFFKTFIYGQSLHWMEFVHENHNRLTNYLQDIETTDVIKSVFLYLYSLGYIDIKPSFLDKKLFFNLPYKSLASYSDDYSLVSNLLRLDELSSNIIYREDRNIRNCSYILFMIKGCNDIKYEVLVYLLYDNNYRVLDDLCRMIITNPLTGEILCFISLNINNGTCVDTLLVNSLYDNLRYRITDIATTSLFYVIQDGGNEDVVLLEEPKISNYNSFVYTRVMKSQKEYGYILSFIEENESNYYFFALTEKDHVNKTYFDELLNDIATLEKHLFMKYNFNNGAISIFPFQNEWIESKQDFIVSYLIGRIHVEKSNRHFNKFIDLEEHLPVSINTPC</sequence>
<reference evidence="1" key="1">
    <citation type="submission" date="2021-08" db="EMBL/GenBank/DDBJ databases">
        <title>Novel anaerobic bacterium isolated from sea squirt in East Sea, Republic of Korea.</title>
        <authorList>
            <person name="Nguyen T.H."/>
            <person name="Li Z."/>
            <person name="Lee Y.-J."/>
            <person name="Ko J."/>
            <person name="Kim S.-G."/>
        </authorList>
    </citation>
    <scope>NUCLEOTIDE SEQUENCE</scope>
    <source>
        <strain evidence="1">KCTC 25031</strain>
    </source>
</reference>
<dbReference type="EMBL" id="CP081303">
    <property type="protein sequence ID" value="QZE14384.1"/>
    <property type="molecule type" value="Genomic_DNA"/>
</dbReference>
<keyword evidence="2" id="KW-1185">Reference proteome</keyword>
<name>A0AC61NFI3_9BACT</name>